<dbReference type="SUPFAM" id="SSF53448">
    <property type="entry name" value="Nucleotide-diphospho-sugar transferases"/>
    <property type="match status" value="1"/>
</dbReference>
<proteinExistence type="predicted"/>
<dbReference type="PANTHER" id="PTHR43685">
    <property type="entry name" value="GLYCOSYLTRANSFERASE"/>
    <property type="match status" value="1"/>
</dbReference>
<sequence>MSAVLAGTPRHSVASIGRQQAFPENKDHPKIPMPSTSALPAATARPPGSISVIIPAMNQQDFIGDALASLARQQLGHRDLEVLVINDGSTDATAAIAAEFLPRIPGLRIITHRINRGVSAARNTGLENANGEFVVFLDPDDWFAPTHLAQLAEGLEALEVDFVRCDHVRVTGANRTVHHAPQANRNIVLDPAADISPIDSATMIDYPLVWAGMYRASVLETAAPRFDEDLRTCEDRAWMWQLCLNARSYAVLNAPGVFYRRGLPGSLTQVFDERQLDFVHAYARILEMVLADPRHEVHAPKALRQFLAVSCHHLGRSADFPAALRQALASRIAEQLAHVPAPLLAEGLAQLDDKRRKTLTGLRPFAAATRERT</sequence>
<dbReference type="InterPro" id="IPR001173">
    <property type="entry name" value="Glyco_trans_2-like"/>
</dbReference>
<dbReference type="AlphaFoldDB" id="M7NNG9"/>
<dbReference type="Proteomes" id="UP000012015">
    <property type="component" value="Unassembled WGS sequence"/>
</dbReference>
<comment type="caution">
    <text evidence="3">The sequence shown here is derived from an EMBL/GenBank/DDBJ whole genome shotgun (WGS) entry which is preliminary data.</text>
</comment>
<feature type="region of interest" description="Disordered" evidence="1">
    <location>
        <begin position="1"/>
        <end position="43"/>
    </location>
</feature>
<dbReference type="PANTHER" id="PTHR43685:SF11">
    <property type="entry name" value="GLYCOSYLTRANSFERASE TAGX-RELATED"/>
    <property type="match status" value="1"/>
</dbReference>
<dbReference type="STRING" id="1276920.ADIAG_00106"/>
<feature type="domain" description="Glycosyltransferase 2-like" evidence="2">
    <location>
        <begin position="51"/>
        <end position="183"/>
    </location>
</feature>
<dbReference type="EC" id="2.4.-.-" evidence="3"/>
<protein>
    <submittedName>
        <fullName evidence="3">Glycosyl transferase</fullName>
        <ecNumber evidence="3">2.4.-.-</ecNumber>
    </submittedName>
</protein>
<dbReference type="RefSeq" id="WP_007269313.1">
    <property type="nucleotide sequence ID" value="NZ_AOCK01000001.1"/>
</dbReference>
<organism evidence="3 4">
    <name type="scientific">Paeniglutamicibacter gangotriensis Lz1y</name>
    <dbReference type="NCBI Taxonomy" id="1276920"/>
    <lineage>
        <taxon>Bacteria</taxon>
        <taxon>Bacillati</taxon>
        <taxon>Actinomycetota</taxon>
        <taxon>Actinomycetes</taxon>
        <taxon>Micrococcales</taxon>
        <taxon>Micrococcaceae</taxon>
        <taxon>Paeniglutamicibacter</taxon>
    </lineage>
</organism>
<dbReference type="InterPro" id="IPR029044">
    <property type="entry name" value="Nucleotide-diphossugar_trans"/>
</dbReference>
<gene>
    <name evidence="3" type="primary">epsJ</name>
    <name evidence="3" type="ORF">ADIAG_00106</name>
</gene>
<dbReference type="CDD" id="cd00761">
    <property type="entry name" value="Glyco_tranf_GTA_type"/>
    <property type="match status" value="1"/>
</dbReference>
<dbReference type="eggNOG" id="COG0463">
    <property type="taxonomic scope" value="Bacteria"/>
</dbReference>
<evidence type="ECO:0000313" key="3">
    <source>
        <dbReference type="EMBL" id="EMR00099.1"/>
    </source>
</evidence>
<dbReference type="InterPro" id="IPR050834">
    <property type="entry name" value="Glycosyltransf_2"/>
</dbReference>
<dbReference type="GO" id="GO:0016757">
    <property type="term" value="F:glycosyltransferase activity"/>
    <property type="evidence" value="ECO:0007669"/>
    <property type="project" value="UniProtKB-KW"/>
</dbReference>
<reference evidence="3 4" key="1">
    <citation type="journal article" date="2013" name="Genome Announc.">
        <title>Draft Genome Sequence of Arthrobacter gangotriensis Strain Lz1yT, Isolated from a Penguin Rookery Soil Sample Collected in Antarctica, near the Indian Station Dakshin Gangotri.</title>
        <authorList>
            <person name="Shivaji S."/>
            <person name="Ara S."/>
            <person name="Bandi S."/>
            <person name="Singh A."/>
            <person name="Kumar Pinnaka A."/>
        </authorList>
    </citation>
    <scope>NUCLEOTIDE SEQUENCE [LARGE SCALE GENOMIC DNA]</scope>
    <source>
        <strain evidence="3 4">Lz1y</strain>
    </source>
</reference>
<dbReference type="EMBL" id="AOCK01000001">
    <property type="protein sequence ID" value="EMR00099.1"/>
    <property type="molecule type" value="Genomic_DNA"/>
</dbReference>
<keyword evidence="3" id="KW-0808">Transferase</keyword>
<keyword evidence="3" id="KW-0328">Glycosyltransferase</keyword>
<evidence type="ECO:0000259" key="2">
    <source>
        <dbReference type="Pfam" id="PF00535"/>
    </source>
</evidence>
<name>M7NNG9_9MICC</name>
<dbReference type="Gene3D" id="3.90.550.10">
    <property type="entry name" value="Spore Coat Polysaccharide Biosynthesis Protein SpsA, Chain A"/>
    <property type="match status" value="1"/>
</dbReference>
<dbReference type="Pfam" id="PF00535">
    <property type="entry name" value="Glycos_transf_2"/>
    <property type="match status" value="1"/>
</dbReference>
<keyword evidence="4" id="KW-1185">Reference proteome</keyword>
<accession>M7NNG9</accession>
<dbReference type="PATRIC" id="fig|1276920.7.peg.101"/>
<evidence type="ECO:0000313" key="4">
    <source>
        <dbReference type="Proteomes" id="UP000012015"/>
    </source>
</evidence>
<evidence type="ECO:0000256" key="1">
    <source>
        <dbReference type="SAM" id="MobiDB-lite"/>
    </source>
</evidence>